<feature type="domain" description="VWFA" evidence="2">
    <location>
        <begin position="441"/>
        <end position="566"/>
    </location>
</feature>
<dbReference type="Pfam" id="PF02368">
    <property type="entry name" value="Big_2"/>
    <property type="match status" value="1"/>
</dbReference>
<name>A0A1B9B8I0_9BACI</name>
<dbReference type="PROSITE" id="PS50234">
    <property type="entry name" value="VWFA"/>
    <property type="match status" value="2"/>
</dbReference>
<dbReference type="SMART" id="SM00327">
    <property type="entry name" value="VWA"/>
    <property type="match status" value="2"/>
</dbReference>
<dbReference type="Pfam" id="PF00092">
    <property type="entry name" value="VWA"/>
    <property type="match status" value="1"/>
</dbReference>
<dbReference type="CDD" id="cd00198">
    <property type="entry name" value="vWFA"/>
    <property type="match status" value="1"/>
</dbReference>
<reference evidence="4" key="1">
    <citation type="submission" date="2016-05" db="EMBL/GenBank/DDBJ databases">
        <authorList>
            <person name="Liu B."/>
            <person name="Wang J."/>
            <person name="Zhu Y."/>
            <person name="Liu G."/>
            <person name="Chen Q."/>
            <person name="Chen Z."/>
            <person name="Lan J."/>
            <person name="Che J."/>
            <person name="Ge C."/>
            <person name="Shi H."/>
            <person name="Pan Z."/>
            <person name="Liu X."/>
        </authorList>
    </citation>
    <scope>NUCLEOTIDE SEQUENCE [LARGE SCALE GENOMIC DNA]</scope>
    <source>
        <strain evidence="4">FJAT-27215</strain>
    </source>
</reference>
<dbReference type="Gene3D" id="3.40.50.410">
    <property type="entry name" value="von Willebrand factor, type A domain"/>
    <property type="match status" value="2"/>
</dbReference>
<dbReference type="RefSeq" id="WP_065408901.1">
    <property type="nucleotide sequence ID" value="NZ_MAYT01000001.1"/>
</dbReference>
<feature type="compositionally biased region" description="Polar residues" evidence="1">
    <location>
        <begin position="1499"/>
        <end position="1509"/>
    </location>
</feature>
<dbReference type="Gene3D" id="2.60.40.1080">
    <property type="match status" value="1"/>
</dbReference>
<proteinExistence type="predicted"/>
<dbReference type="PANTHER" id="PTHR10579:SF43">
    <property type="entry name" value="ZINC FINGER (C3HC4-TYPE RING FINGER) FAMILY PROTEIN"/>
    <property type="match status" value="1"/>
</dbReference>
<dbReference type="InterPro" id="IPR002035">
    <property type="entry name" value="VWF_A"/>
</dbReference>
<dbReference type="Proteomes" id="UP000092578">
    <property type="component" value="Unassembled WGS sequence"/>
</dbReference>
<feature type="region of interest" description="Disordered" evidence="1">
    <location>
        <begin position="1497"/>
        <end position="1550"/>
    </location>
</feature>
<protein>
    <recommendedName>
        <fullName evidence="2">VWFA domain-containing protein</fullName>
    </recommendedName>
</protein>
<gene>
    <name evidence="3" type="ORF">A8F95_01350</name>
</gene>
<evidence type="ECO:0000313" key="4">
    <source>
        <dbReference type="Proteomes" id="UP000092578"/>
    </source>
</evidence>
<feature type="compositionally biased region" description="Polar residues" evidence="1">
    <location>
        <begin position="1540"/>
        <end position="1550"/>
    </location>
</feature>
<organism evidence="3 4">
    <name type="scientific">Pseudobacillus wudalianchiensis</name>
    <dbReference type="NCBI Taxonomy" id="1743143"/>
    <lineage>
        <taxon>Bacteria</taxon>
        <taxon>Bacillati</taxon>
        <taxon>Bacillota</taxon>
        <taxon>Bacilli</taxon>
        <taxon>Bacillales</taxon>
        <taxon>Bacillaceae</taxon>
        <taxon>Pseudobacillus</taxon>
    </lineage>
</organism>
<evidence type="ECO:0000259" key="2">
    <source>
        <dbReference type="PROSITE" id="PS50234"/>
    </source>
</evidence>
<comment type="caution">
    <text evidence="3">The sequence shown here is derived from an EMBL/GenBank/DDBJ whole genome shotgun (WGS) entry which is preliminary data.</text>
</comment>
<dbReference type="SMART" id="SM00635">
    <property type="entry name" value="BID_2"/>
    <property type="match status" value="1"/>
</dbReference>
<sequence>MTGRSTIFKMLLAFLLILSVLPIVPREANATTATGMPPSMNFNVTAMPSNVVLSTEGRAESTLKLKVSTNGLPNEGLRQSVNVAFLYDTSKSMHGGQNDKKFISEQRVFTDALKYFNSRDNTVFIPFRNGVPSYSCNGGNGRKYTVGMTKSFALINTLANQCLGDNNVYTSEKGTNAPGGTNYAKALKMAIQQLDSSGSSYKNIILFSDGKPNLLENETKHNSSDTQGITAEYNRAVKQEIDTIIESMKSKGIKLYSVGFGNGDDTDVAYLNEISSKTGGYALEASDKRLPDLFTDIVSKPSSDLTGKVDIDLDTVVNEKNEDVSSFVEMKGDTSIRKKTYEFDLNRSNFSEALPLIFKKEGTYTIKSKLTYGKSSGSIIRSTTIYVTKKEVLSAGIDFAVKASPEKVIKPTNENAKSELNIDLTPKGIATQPGAQREPVDIVFVYDTSSAMAQNGWSVMAQTAMKSTLKTLKASQISNDNYYFIPFDSNISRKRNGMVAPREGLTAIGEAVDSLVGKDAYGRSIDYSSSGGANYSIALEEAVKKFSGPTINKRYIIFLTAGKPTEFVKREDVTYCLHWKVNDCPSGQKATEQNVLVTYKIDLTNKTYYRQFFDKEGILRDLPAKSLEEIQTVIDKGALASAEQVKNSNAVMNIVTFTNSSLLNTMAAKTGGTVQTANEQNLNSILTSITQKVDAPSIRGNVEINLRDFGSSVLAGKDSKFTANEGIVKIPFAFHYPVGGNPDPVKLQELLPLEFTATGIFDFAGKVKISYKDLDGQLKELVHPAFKVEVVKDAPPVFKSTVEVLGNSFFEPEALVKVGNADSESNEFTMKYTLTPDTVFGTETKGTISQIVLRQPLPDGVEMASNPQLEVMKETTSISGASVKQEGKMLIITLGSNGTTSYMPSSFTPNRFVVKVKLKAAWALPSTEVPRGTIYFKDSRFADNQENQLAPADKKISMRVLLYGTGQKSYDYVGDHTGTIQKVHQSDAWLVAETKLSNENGEIVKPVKGMELANAGTAIKLTYSDGSTALLYMKTDYNVFNNFDAAKKPLHQTGGPAVPKTEGPVAFEAIYLVAGEEVQYEYRLTNKESTTAWQTFDPQMAVPIFEDYLGQVDIEVRTSGGFTLDSDSIKKSIEIIKPITEITVNPTSLNVVKGKSVDFTVAVFPEDTTEGEYDIIFDDPAIASVPDKPEKQGEVDEWKLKGLKAGTTTMTVQSKINPNVKAEVPVSVGEPITGIIIKPSPLEVDKGKSKEFTVTLEPKTTVENDYQLSFGNDSLAEAIMKEDHNGDGDVWVLEGLNAGETELIVSSLDNPDIQSKEKVTVHEPITGIAVVPDNEKIKTEEQEPKKWKIDKGVTSNFTVAILPESTTKNKEYTVTLDKEWSRAEKTETKDKWSLIGTESGTAIMTVTAKDDPNVKETITIEFIDPFVEMEGISFTKPHYDFQLGETENEWTPITDYVNINPDDATNVEVIRVESAKPSIVETRVEGGEWQIKVSDDQAGYSTVTVTAEQPNKEGDGKKTASDTAVFEVSKQPSDNREDQGGNNNDIDGRW</sequence>
<dbReference type="SUPFAM" id="SSF53300">
    <property type="entry name" value="vWA-like"/>
    <property type="match status" value="2"/>
</dbReference>
<evidence type="ECO:0000313" key="3">
    <source>
        <dbReference type="EMBL" id="OCA92390.1"/>
    </source>
</evidence>
<keyword evidence="4" id="KW-1185">Reference proteome</keyword>
<dbReference type="InterPro" id="IPR003343">
    <property type="entry name" value="Big_2"/>
</dbReference>
<feature type="domain" description="VWFA" evidence="2">
    <location>
        <begin position="82"/>
        <end position="297"/>
    </location>
</feature>
<dbReference type="InterPro" id="IPR051266">
    <property type="entry name" value="CLCR"/>
</dbReference>
<evidence type="ECO:0000256" key="1">
    <source>
        <dbReference type="SAM" id="MobiDB-lite"/>
    </source>
</evidence>
<feature type="compositionally biased region" description="Basic and acidic residues" evidence="1">
    <location>
        <begin position="1510"/>
        <end position="1520"/>
    </location>
</feature>
<accession>A0A1B9B8I0</accession>
<dbReference type="EMBL" id="MAYT01000001">
    <property type="protein sequence ID" value="OCA92390.1"/>
    <property type="molecule type" value="Genomic_DNA"/>
</dbReference>
<dbReference type="PANTHER" id="PTHR10579">
    <property type="entry name" value="CALCIUM-ACTIVATED CHLORIDE CHANNEL REGULATOR"/>
    <property type="match status" value="1"/>
</dbReference>
<dbReference type="InterPro" id="IPR036465">
    <property type="entry name" value="vWFA_dom_sf"/>
</dbReference>